<dbReference type="GO" id="GO:0030686">
    <property type="term" value="C:90S preribosome"/>
    <property type="evidence" value="ECO:0007669"/>
    <property type="project" value="TreeGrafter"/>
</dbReference>
<comment type="caution">
    <text evidence="8">The sequence shown here is derived from an EMBL/GenBank/DDBJ whole genome shotgun (WGS) entry which is preliminary data.</text>
</comment>
<dbReference type="GO" id="GO:0005730">
    <property type="term" value="C:nucleolus"/>
    <property type="evidence" value="ECO:0007669"/>
    <property type="project" value="UniProtKB-SubCell"/>
</dbReference>
<gene>
    <name evidence="8" type="ORF">BaOVIS_009380</name>
</gene>
<evidence type="ECO:0000256" key="1">
    <source>
        <dbReference type="ARBA" id="ARBA00004604"/>
    </source>
</evidence>
<comment type="subcellular location">
    <subcellularLocation>
        <location evidence="1 6">Nucleus</location>
        <location evidence="1 6">Nucleolus</location>
    </subcellularLocation>
</comment>
<keyword evidence="4 6" id="KW-0698">rRNA processing</keyword>
<keyword evidence="3 6" id="KW-0690">Ribosome biogenesis</keyword>
<dbReference type="EMBL" id="BLIY01000006">
    <property type="protein sequence ID" value="GFE53534.1"/>
    <property type="molecule type" value="Genomic_DNA"/>
</dbReference>
<evidence type="ECO:0000256" key="3">
    <source>
        <dbReference type="ARBA" id="ARBA00022517"/>
    </source>
</evidence>
<proteinExistence type="inferred from homology"/>
<evidence type="ECO:0000256" key="4">
    <source>
        <dbReference type="ARBA" id="ARBA00022552"/>
    </source>
</evidence>
<keyword evidence="9" id="KW-1185">Reference proteome</keyword>
<feature type="region of interest" description="Disordered" evidence="7">
    <location>
        <begin position="15"/>
        <end position="60"/>
    </location>
</feature>
<evidence type="ECO:0000256" key="2">
    <source>
        <dbReference type="ARBA" id="ARBA00009418"/>
    </source>
</evidence>
<dbReference type="OrthoDB" id="448446at2759"/>
<dbReference type="Pfam" id="PF06102">
    <property type="entry name" value="RRP36"/>
    <property type="match status" value="1"/>
</dbReference>
<dbReference type="AlphaFoldDB" id="A0A9W5WU65"/>
<comment type="function">
    <text evidence="6">Component of the 90S pre-ribosome involved in the maturation of rRNAs. Required for early cleavages of the pre-RNAs in the 40S ribosomal subunit maturation pathway.</text>
</comment>
<comment type="similarity">
    <text evidence="2 6">Belongs to the RRP36 family.</text>
</comment>
<keyword evidence="6" id="KW-0687">Ribonucleoprotein</keyword>
<protein>
    <recommendedName>
        <fullName evidence="6">rRNA biogenesis protein RRP36</fullName>
    </recommendedName>
</protein>
<accession>A0A9W5WU65</accession>
<evidence type="ECO:0000256" key="5">
    <source>
        <dbReference type="ARBA" id="ARBA00023242"/>
    </source>
</evidence>
<dbReference type="GO" id="GO:0000462">
    <property type="term" value="P:maturation of SSU-rRNA from tricistronic rRNA transcript (SSU-rRNA, 5.8S rRNA, LSU-rRNA)"/>
    <property type="evidence" value="ECO:0007669"/>
    <property type="project" value="TreeGrafter"/>
</dbReference>
<reference evidence="8" key="1">
    <citation type="submission" date="2019-12" db="EMBL/GenBank/DDBJ databases">
        <title>Genome sequence of Babesia ovis.</title>
        <authorList>
            <person name="Yamagishi J."/>
            <person name="Sevinc F."/>
            <person name="Xuan X."/>
        </authorList>
    </citation>
    <scope>NUCLEOTIDE SEQUENCE</scope>
    <source>
        <strain evidence="8">Selcuk</strain>
    </source>
</reference>
<dbReference type="PANTHER" id="PTHR21738:SF0">
    <property type="entry name" value="RIBOSOMAL RNA PROCESSING PROTEIN 36 HOMOLOG"/>
    <property type="match status" value="1"/>
</dbReference>
<keyword evidence="5 6" id="KW-0539">Nucleus</keyword>
<sequence>MTELTLGELKALNQHSCATEDGDLDGSKVHTERSQLVKHTASTKIARKPEPLKKRGKGPVTLSNDVAYNPYVNLKLGKKGASGRLQARDPRFSDFSGTLNDDLFRKSYSFLGDMLQEEVKEIKSALRAGERAGANSLKAASALGNIAHMNISSFSDAKRALDRYTTQQRQLQSDQEMRELKRGLIAEEKEKIATTSKTPFYYSTKKIKQILRKKEERSIESALQSSAINADGAGDLHKKVSKLSKRKLMRQRRSGEIAALTKRRNM</sequence>
<feature type="compositionally biased region" description="Basic and acidic residues" evidence="7">
    <location>
        <begin position="25"/>
        <end position="35"/>
    </location>
</feature>
<comment type="subunit">
    <text evidence="6">Associates with 90S and pre-40S pre-ribosomal particles.</text>
</comment>
<evidence type="ECO:0000256" key="6">
    <source>
        <dbReference type="RuleBase" id="RU368027"/>
    </source>
</evidence>
<organism evidence="8 9">
    <name type="scientific">Babesia ovis</name>
    <dbReference type="NCBI Taxonomy" id="5869"/>
    <lineage>
        <taxon>Eukaryota</taxon>
        <taxon>Sar</taxon>
        <taxon>Alveolata</taxon>
        <taxon>Apicomplexa</taxon>
        <taxon>Aconoidasida</taxon>
        <taxon>Piroplasmida</taxon>
        <taxon>Babesiidae</taxon>
        <taxon>Babesia</taxon>
    </lineage>
</organism>
<evidence type="ECO:0000256" key="7">
    <source>
        <dbReference type="SAM" id="MobiDB-lite"/>
    </source>
</evidence>
<evidence type="ECO:0000313" key="8">
    <source>
        <dbReference type="EMBL" id="GFE53534.1"/>
    </source>
</evidence>
<evidence type="ECO:0000313" key="9">
    <source>
        <dbReference type="Proteomes" id="UP001057455"/>
    </source>
</evidence>
<name>A0A9W5WU65_BABOV</name>
<dbReference type="PANTHER" id="PTHR21738">
    <property type="entry name" value="RIBOSOMAL RNA PROCESSING PROTEIN 36 HOMOLOG"/>
    <property type="match status" value="1"/>
</dbReference>
<dbReference type="Proteomes" id="UP001057455">
    <property type="component" value="Unassembled WGS sequence"/>
</dbReference>
<dbReference type="InterPro" id="IPR009292">
    <property type="entry name" value="RRP36"/>
</dbReference>